<dbReference type="STRING" id="1789683.A0A1X7QZ59"/>
<keyword evidence="6" id="KW-0560">Oxidoreductase</keyword>
<evidence type="ECO:0000256" key="5">
    <source>
        <dbReference type="ARBA" id="ARBA00022927"/>
    </source>
</evidence>
<evidence type="ECO:0000256" key="4">
    <source>
        <dbReference type="ARBA" id="ARBA00022448"/>
    </source>
</evidence>
<proteinExistence type="predicted"/>
<keyword evidence="5" id="KW-0653">Protein transport</keyword>
<keyword evidence="4" id="KW-0813">Transport</keyword>
<dbReference type="InterPro" id="IPR039289">
    <property type="entry name" value="CHCHD4"/>
</dbReference>
<evidence type="ECO:0000256" key="7">
    <source>
        <dbReference type="ARBA" id="ARBA00023010"/>
    </source>
</evidence>
<dbReference type="GO" id="GO:0015035">
    <property type="term" value="F:protein-disulfide reductase activity"/>
    <property type="evidence" value="ECO:0007669"/>
    <property type="project" value="InterPro"/>
</dbReference>
<keyword evidence="14" id="KW-1185">Reference proteome</keyword>
<dbReference type="Proteomes" id="UP000196158">
    <property type="component" value="Unassembled WGS sequence"/>
</dbReference>
<sequence>MFSIRTITFHINKVYRSGHRYPQWNSLKSNRNGWRIVALGAAAASLIMVMCVKPLSSMHLLDQCKRLMDDWQSNIIIRNESPSTAHEGNLDTHKTFDEITIPGDITLFSPHVQKLEDEILERKQDNESQPQFHDDKGSIRDSVPLVPLPSPTHDFQMIDAEGISLMIPVSNENYTSTKEYETEDTKIERNPNTGEINWDAPTLGGLANGQCGNEFKLAFSCFVHSQTTPKGVDCIKSFNRMQDCFTNNIRG</sequence>
<dbReference type="GO" id="GO:0005743">
    <property type="term" value="C:mitochondrial inner membrane"/>
    <property type="evidence" value="ECO:0007669"/>
    <property type="project" value="UniProtKB-SubCell"/>
</dbReference>
<dbReference type="PANTHER" id="PTHR21622">
    <property type="entry name" value="COILED-COIL-HELIX-COILED-COIL-HELIX DOMAIN CONTAINING 4"/>
    <property type="match status" value="1"/>
</dbReference>
<evidence type="ECO:0000256" key="8">
    <source>
        <dbReference type="ARBA" id="ARBA00023128"/>
    </source>
</evidence>
<evidence type="ECO:0000256" key="9">
    <source>
        <dbReference type="ARBA" id="ARBA00023157"/>
    </source>
</evidence>
<evidence type="ECO:0000256" key="6">
    <source>
        <dbReference type="ARBA" id="ARBA00023002"/>
    </source>
</evidence>
<protein>
    <recommendedName>
        <fullName evidence="3">Mitochondrial intermembrane space import and assembly protein 40</fullName>
    </recommendedName>
    <alternativeName>
        <fullName evidence="11">Mitochondrial import inner membrane translocase TIM40</fullName>
    </alternativeName>
</protein>
<keyword evidence="12" id="KW-0812">Transmembrane</keyword>
<accession>A0A1X7QZ59</accession>
<evidence type="ECO:0000313" key="13">
    <source>
        <dbReference type="EMBL" id="SMN18722.1"/>
    </source>
</evidence>
<reference evidence="13 14" key="1">
    <citation type="submission" date="2017-04" db="EMBL/GenBank/DDBJ databases">
        <authorList>
            <person name="Afonso C.L."/>
            <person name="Miller P.J."/>
            <person name="Scott M.A."/>
            <person name="Spackman E."/>
            <person name="Goraichik I."/>
            <person name="Dimitrov K.M."/>
            <person name="Suarez D.L."/>
            <person name="Swayne D.E."/>
        </authorList>
    </citation>
    <scope>NUCLEOTIDE SEQUENCE [LARGE SCALE GENOMIC DNA]</scope>
</reference>
<name>A0A1X7QZ59_9SACH</name>
<evidence type="ECO:0000256" key="1">
    <source>
        <dbReference type="ARBA" id="ARBA00001973"/>
    </source>
</evidence>
<keyword evidence="9" id="KW-1015">Disulfide bond</keyword>
<gene>
    <name evidence="13" type="ORF">KASA_0Q12551G</name>
</gene>
<keyword evidence="7" id="KW-0811">Translocation</keyword>
<dbReference type="GO" id="GO:0045041">
    <property type="term" value="P:protein import into mitochondrial intermembrane space"/>
    <property type="evidence" value="ECO:0007669"/>
    <property type="project" value="InterPro"/>
</dbReference>
<dbReference type="AlphaFoldDB" id="A0A1X7QZ59"/>
<evidence type="ECO:0000256" key="12">
    <source>
        <dbReference type="SAM" id="Phobius"/>
    </source>
</evidence>
<organism evidence="13 14">
    <name type="scientific">Maudiozyma saulgeensis</name>
    <dbReference type="NCBI Taxonomy" id="1789683"/>
    <lineage>
        <taxon>Eukaryota</taxon>
        <taxon>Fungi</taxon>
        <taxon>Dikarya</taxon>
        <taxon>Ascomycota</taxon>
        <taxon>Saccharomycotina</taxon>
        <taxon>Saccharomycetes</taxon>
        <taxon>Saccharomycetales</taxon>
        <taxon>Saccharomycetaceae</taxon>
        <taxon>Maudiozyma</taxon>
    </lineage>
</organism>
<dbReference type="PANTHER" id="PTHR21622:SF0">
    <property type="entry name" value="COILED-COIL-HELIX-COILED-COIL-HELIX DOMAIN CONTAINING 4"/>
    <property type="match status" value="1"/>
</dbReference>
<evidence type="ECO:0000256" key="11">
    <source>
        <dbReference type="ARBA" id="ARBA00033150"/>
    </source>
</evidence>
<dbReference type="GO" id="GO:0005758">
    <property type="term" value="C:mitochondrial intermembrane space"/>
    <property type="evidence" value="ECO:0007669"/>
    <property type="project" value="TreeGrafter"/>
</dbReference>
<dbReference type="OrthoDB" id="7481291at2759"/>
<evidence type="ECO:0000256" key="3">
    <source>
        <dbReference type="ARBA" id="ARBA00013714"/>
    </source>
</evidence>
<dbReference type="EMBL" id="FXLY01000002">
    <property type="protein sequence ID" value="SMN18722.1"/>
    <property type="molecule type" value="Genomic_DNA"/>
</dbReference>
<keyword evidence="10" id="KW-0676">Redox-active center</keyword>
<dbReference type="Gene3D" id="1.10.287.2900">
    <property type="match status" value="1"/>
</dbReference>
<comment type="subcellular location">
    <subcellularLocation>
        <location evidence="2">Mitochondrion inner membrane</location>
        <topology evidence="2">Single-pass type II membrane protein</topology>
        <orientation evidence="2">Intermembrane side</orientation>
    </subcellularLocation>
</comment>
<evidence type="ECO:0000256" key="2">
    <source>
        <dbReference type="ARBA" id="ARBA00004164"/>
    </source>
</evidence>
<comment type="cofactor">
    <cofactor evidence="1">
        <name>Cu(2+)</name>
        <dbReference type="ChEBI" id="CHEBI:29036"/>
    </cofactor>
</comment>
<keyword evidence="12" id="KW-1133">Transmembrane helix</keyword>
<keyword evidence="8" id="KW-0496">Mitochondrion</keyword>
<evidence type="ECO:0000256" key="10">
    <source>
        <dbReference type="ARBA" id="ARBA00023284"/>
    </source>
</evidence>
<feature type="transmembrane region" description="Helical" evidence="12">
    <location>
        <begin position="33"/>
        <end position="52"/>
    </location>
</feature>
<keyword evidence="12" id="KW-0472">Membrane</keyword>
<evidence type="ECO:0000313" key="14">
    <source>
        <dbReference type="Proteomes" id="UP000196158"/>
    </source>
</evidence>